<evidence type="ECO:0000313" key="2">
    <source>
        <dbReference type="Proteomes" id="UP000177869"/>
    </source>
</evidence>
<dbReference type="EMBL" id="MFTI01000003">
    <property type="protein sequence ID" value="OGI61206.1"/>
    <property type="molecule type" value="Genomic_DNA"/>
</dbReference>
<organism evidence="1 2">
    <name type="scientific">Candidatus Nomurabacteria bacterium RIFCSPHIGHO2_01_FULL_38_19</name>
    <dbReference type="NCBI Taxonomy" id="1801732"/>
    <lineage>
        <taxon>Bacteria</taxon>
        <taxon>Candidatus Nomuraibacteriota</taxon>
    </lineage>
</organism>
<accession>A0A1F6UV35</accession>
<name>A0A1F6UV35_9BACT</name>
<sequence>MDEYTALDLSTSASTYKKAQTRFSEIVEIFFEELSEMGTLDVVLKDLGWQKIKSNWQPPVVISNYMQSTNLSYA</sequence>
<gene>
    <name evidence="1" type="ORF">A2814_01870</name>
</gene>
<dbReference type="AlphaFoldDB" id="A0A1F6UV35"/>
<proteinExistence type="predicted"/>
<protein>
    <submittedName>
        <fullName evidence="1">Uncharacterized protein</fullName>
    </submittedName>
</protein>
<dbReference type="Proteomes" id="UP000177869">
    <property type="component" value="Unassembled WGS sequence"/>
</dbReference>
<evidence type="ECO:0000313" key="1">
    <source>
        <dbReference type="EMBL" id="OGI61206.1"/>
    </source>
</evidence>
<reference evidence="1 2" key="1">
    <citation type="journal article" date="2016" name="Nat. Commun.">
        <title>Thousands of microbial genomes shed light on interconnected biogeochemical processes in an aquifer system.</title>
        <authorList>
            <person name="Anantharaman K."/>
            <person name="Brown C.T."/>
            <person name="Hug L.A."/>
            <person name="Sharon I."/>
            <person name="Castelle C.J."/>
            <person name="Probst A.J."/>
            <person name="Thomas B.C."/>
            <person name="Singh A."/>
            <person name="Wilkins M.J."/>
            <person name="Karaoz U."/>
            <person name="Brodie E.L."/>
            <person name="Williams K.H."/>
            <person name="Hubbard S.S."/>
            <person name="Banfield J.F."/>
        </authorList>
    </citation>
    <scope>NUCLEOTIDE SEQUENCE [LARGE SCALE GENOMIC DNA]</scope>
</reference>
<dbReference type="STRING" id="1801732.A2814_01870"/>
<comment type="caution">
    <text evidence="1">The sequence shown here is derived from an EMBL/GenBank/DDBJ whole genome shotgun (WGS) entry which is preliminary data.</text>
</comment>